<dbReference type="PROSITE" id="PS00770">
    <property type="entry name" value="AA_TRANSFER_CLASS_4"/>
    <property type="match status" value="1"/>
</dbReference>
<dbReference type="GO" id="GO:0008153">
    <property type="term" value="P:4-aminobenzoate biosynthetic process"/>
    <property type="evidence" value="ECO:0007669"/>
    <property type="project" value="UniProtKB-UniRule"/>
</dbReference>
<dbReference type="InterPro" id="IPR036038">
    <property type="entry name" value="Aminotransferase-like"/>
</dbReference>
<proteinExistence type="inferred from homology"/>
<dbReference type="AlphaFoldDB" id="A0A2S4HEU0"/>
<evidence type="ECO:0000256" key="9">
    <source>
        <dbReference type="ARBA" id="ARBA00049529"/>
    </source>
</evidence>
<evidence type="ECO:0000256" key="1">
    <source>
        <dbReference type="ARBA" id="ARBA00001933"/>
    </source>
</evidence>
<dbReference type="OrthoDB" id="9805628at2"/>
<dbReference type="Proteomes" id="UP000237222">
    <property type="component" value="Unassembled WGS sequence"/>
</dbReference>
<dbReference type="PANTHER" id="PTHR42743">
    <property type="entry name" value="AMINO-ACID AMINOTRANSFERASE"/>
    <property type="match status" value="1"/>
</dbReference>
<dbReference type="GO" id="GO:0008696">
    <property type="term" value="F:4-amino-4-deoxychorismate lyase activity"/>
    <property type="evidence" value="ECO:0007669"/>
    <property type="project" value="UniProtKB-UniRule"/>
</dbReference>
<dbReference type="PANTHER" id="PTHR42743:SF2">
    <property type="entry name" value="AMINODEOXYCHORISMATE LYASE"/>
    <property type="match status" value="1"/>
</dbReference>
<evidence type="ECO:0000313" key="16">
    <source>
        <dbReference type="Proteomes" id="UP000237222"/>
    </source>
</evidence>
<keyword evidence="4 14" id="KW-0663">Pyridoxal phosphate</keyword>
<evidence type="ECO:0000256" key="8">
    <source>
        <dbReference type="ARBA" id="ARBA00035676"/>
    </source>
</evidence>
<evidence type="ECO:0000256" key="6">
    <source>
        <dbReference type="ARBA" id="ARBA00023239"/>
    </source>
</evidence>
<dbReference type="NCBIfam" id="TIGR03461">
    <property type="entry name" value="pabC_Proteo"/>
    <property type="match status" value="1"/>
</dbReference>
<evidence type="ECO:0000256" key="2">
    <source>
        <dbReference type="ARBA" id="ARBA00009320"/>
    </source>
</evidence>
<reference evidence="15" key="1">
    <citation type="submission" date="2018-01" db="EMBL/GenBank/DDBJ databases">
        <authorList>
            <person name="Yu X.-D."/>
        </authorList>
    </citation>
    <scope>NUCLEOTIDE SEQUENCE</scope>
    <source>
        <strain evidence="15">ZX-21</strain>
    </source>
</reference>
<evidence type="ECO:0000256" key="10">
    <source>
        <dbReference type="ARBA" id="ARBA00054027"/>
    </source>
</evidence>
<dbReference type="Pfam" id="PF01063">
    <property type="entry name" value="Aminotran_4"/>
    <property type="match status" value="1"/>
</dbReference>
<dbReference type="RefSeq" id="WP_103684684.1">
    <property type="nucleotide sequence ID" value="NZ_PQGG01000028.1"/>
</dbReference>
<dbReference type="Gene3D" id="3.30.470.10">
    <property type="match status" value="1"/>
</dbReference>
<evidence type="ECO:0000256" key="3">
    <source>
        <dbReference type="ARBA" id="ARBA00011738"/>
    </source>
</evidence>
<evidence type="ECO:0000256" key="5">
    <source>
        <dbReference type="ARBA" id="ARBA00022909"/>
    </source>
</evidence>
<dbReference type="InterPro" id="IPR050571">
    <property type="entry name" value="Class-IV_PLP-Dep_Aminotrnsfr"/>
</dbReference>
<dbReference type="SUPFAM" id="SSF56752">
    <property type="entry name" value="D-aminoacid aminotransferase-like PLP-dependent enzymes"/>
    <property type="match status" value="1"/>
</dbReference>
<dbReference type="FunFam" id="3.20.10.10:FF:000002">
    <property type="entry name" value="D-alanine aminotransferase"/>
    <property type="match status" value="1"/>
</dbReference>
<dbReference type="InterPro" id="IPR017824">
    <property type="entry name" value="Aminodeoxychorismate_lyase_IV"/>
</dbReference>
<dbReference type="GO" id="GO:0046656">
    <property type="term" value="P:folic acid biosynthetic process"/>
    <property type="evidence" value="ECO:0007669"/>
    <property type="project" value="UniProtKB-KW"/>
</dbReference>
<comment type="subunit">
    <text evidence="3">Homodimer.</text>
</comment>
<protein>
    <recommendedName>
        <fullName evidence="11 12">Aminodeoxychorismate lyase</fullName>
        <ecNumber evidence="8 12">4.1.3.38</ecNumber>
    </recommendedName>
</protein>
<evidence type="ECO:0000256" key="7">
    <source>
        <dbReference type="ARBA" id="ARBA00035633"/>
    </source>
</evidence>
<dbReference type="GO" id="GO:0030170">
    <property type="term" value="F:pyridoxal phosphate binding"/>
    <property type="evidence" value="ECO:0007669"/>
    <property type="project" value="InterPro"/>
</dbReference>
<comment type="function">
    <text evidence="10">Involved in the biosynthesis of p-aminobenzoate (PABA), a precursor of tetrahydrofolate. Converts 4-amino-4-deoxychorismate into 4-aminobenzoate (PABA) and pyruvate.</text>
</comment>
<evidence type="ECO:0000256" key="12">
    <source>
        <dbReference type="NCBIfam" id="TIGR03461"/>
    </source>
</evidence>
<organism evidence="15 16">
    <name type="scientific">Zhongshania marina</name>
    <dbReference type="NCBI Taxonomy" id="2304603"/>
    <lineage>
        <taxon>Bacteria</taxon>
        <taxon>Pseudomonadati</taxon>
        <taxon>Pseudomonadota</taxon>
        <taxon>Gammaproteobacteria</taxon>
        <taxon>Cellvibrionales</taxon>
        <taxon>Spongiibacteraceae</taxon>
        <taxon>Zhongshania</taxon>
    </lineage>
</organism>
<dbReference type="InterPro" id="IPR043132">
    <property type="entry name" value="BCAT-like_C"/>
</dbReference>
<dbReference type="InterPro" id="IPR043131">
    <property type="entry name" value="BCAT-like_N"/>
</dbReference>
<evidence type="ECO:0000256" key="4">
    <source>
        <dbReference type="ARBA" id="ARBA00022898"/>
    </source>
</evidence>
<keyword evidence="5" id="KW-0289">Folate biosynthesis</keyword>
<comment type="cofactor">
    <cofactor evidence="1 14">
        <name>pyridoxal 5'-phosphate</name>
        <dbReference type="ChEBI" id="CHEBI:597326"/>
    </cofactor>
</comment>
<comment type="caution">
    <text evidence="15">The sequence shown here is derived from an EMBL/GenBank/DDBJ whole genome shotgun (WGS) entry which is preliminary data.</text>
</comment>
<evidence type="ECO:0000256" key="13">
    <source>
        <dbReference type="RuleBase" id="RU004106"/>
    </source>
</evidence>
<comment type="catalytic activity">
    <reaction evidence="9">
        <text>4-amino-4-deoxychorismate = 4-aminobenzoate + pyruvate + H(+)</text>
        <dbReference type="Rhea" id="RHEA:16201"/>
        <dbReference type="ChEBI" id="CHEBI:15361"/>
        <dbReference type="ChEBI" id="CHEBI:15378"/>
        <dbReference type="ChEBI" id="CHEBI:17836"/>
        <dbReference type="ChEBI" id="CHEBI:58406"/>
        <dbReference type="EC" id="4.1.3.38"/>
    </reaction>
</comment>
<gene>
    <name evidence="15" type="primary">pabC</name>
    <name evidence="15" type="ORF">C0068_11825</name>
</gene>
<dbReference type="Gene3D" id="3.20.10.10">
    <property type="entry name" value="D-amino Acid Aminotransferase, subunit A, domain 2"/>
    <property type="match status" value="1"/>
</dbReference>
<dbReference type="EMBL" id="PQGG01000028">
    <property type="protein sequence ID" value="POP52502.1"/>
    <property type="molecule type" value="Genomic_DNA"/>
</dbReference>
<keyword evidence="6 15" id="KW-0456">Lyase</keyword>
<evidence type="ECO:0000256" key="11">
    <source>
        <dbReference type="ARBA" id="ARBA00069174"/>
    </source>
</evidence>
<sequence>MAGALGLTLINGQFQEHISAENRGLAYGDGLFETILVRDSRPLWLEDHLCRLSEAAKQLAIPCDLVKLKRDCALLLTRIDQPFAVLKIVLTRGHVSRGYTPHHAPSERIVSVSNYTQNRNAWERGIDLAICQTSLSEQTQLAGIKHLNRLEQVLAAEELLRRGYPEGLMMQRGLIVEGSRSNVFCVANDVLITPSLSQGGVRGIMRQHIIKHAIKLGIEVRIRDIGISTLQRAEEVFVCNSVFGLWPVKKIECMHKSIGPVSRLLQREFDTYFYV</sequence>
<evidence type="ECO:0000256" key="14">
    <source>
        <dbReference type="RuleBase" id="RU004516"/>
    </source>
</evidence>
<comment type="pathway">
    <text evidence="7">Cofactor biosynthesis; tetrahydrofolate biosynthesis; 4-aminobenzoate from chorismate: step 2/2.</text>
</comment>
<dbReference type="GO" id="GO:0005829">
    <property type="term" value="C:cytosol"/>
    <property type="evidence" value="ECO:0007669"/>
    <property type="project" value="TreeGrafter"/>
</dbReference>
<dbReference type="InterPro" id="IPR018300">
    <property type="entry name" value="Aminotrans_IV_CS"/>
</dbReference>
<dbReference type="InterPro" id="IPR001544">
    <property type="entry name" value="Aminotrans_IV"/>
</dbReference>
<dbReference type="EC" id="4.1.3.38" evidence="8 12"/>
<name>A0A2S4HEU0_9GAMM</name>
<accession>A0A2S4HEU0</accession>
<evidence type="ECO:0000313" key="15">
    <source>
        <dbReference type="EMBL" id="POP52502.1"/>
    </source>
</evidence>
<comment type="similarity">
    <text evidence="2 13">Belongs to the class-IV pyridoxal-phosphate-dependent aminotransferase family.</text>
</comment>